<dbReference type="OrthoDB" id="496065at2759"/>
<keyword evidence="4" id="KW-1185">Reference proteome</keyword>
<keyword evidence="2" id="KW-0479">Metal-binding</keyword>
<feature type="non-terminal residue" evidence="3">
    <location>
        <position position="1"/>
    </location>
</feature>
<dbReference type="AlphaFoldDB" id="S8DXX9"/>
<protein>
    <recommendedName>
        <fullName evidence="5">Radical SAM core domain-containing protein</fullName>
    </recommendedName>
</protein>
<feature type="non-terminal residue" evidence="3">
    <location>
        <position position="89"/>
    </location>
</feature>
<dbReference type="InterPro" id="IPR013785">
    <property type="entry name" value="Aldolase_TIM"/>
</dbReference>
<proteinExistence type="predicted"/>
<keyword evidence="2" id="KW-0411">Iron-sulfur</keyword>
<name>S8DXX9_9LAMI</name>
<evidence type="ECO:0000256" key="1">
    <source>
        <dbReference type="ARBA" id="ARBA00001966"/>
    </source>
</evidence>
<dbReference type="EMBL" id="AUSU01004586">
    <property type="protein sequence ID" value="EPS64822.1"/>
    <property type="molecule type" value="Genomic_DNA"/>
</dbReference>
<accession>S8DXX9</accession>
<comment type="caution">
    <text evidence="3">The sequence shown here is derived from an EMBL/GenBank/DDBJ whole genome shotgun (WGS) entry which is preliminary data.</text>
</comment>
<dbReference type="InterPro" id="IPR040072">
    <property type="entry name" value="Methyltransferase_A"/>
</dbReference>
<dbReference type="PANTHER" id="PTHR30544:SF5">
    <property type="entry name" value="RADICAL SAM CORE DOMAIN-CONTAINING PROTEIN"/>
    <property type="match status" value="1"/>
</dbReference>
<dbReference type="GO" id="GO:0051539">
    <property type="term" value="F:4 iron, 4 sulfur cluster binding"/>
    <property type="evidence" value="ECO:0007669"/>
    <property type="project" value="UniProtKB-KW"/>
</dbReference>
<gene>
    <name evidence="3" type="ORF">M569_09958</name>
</gene>
<dbReference type="GO" id="GO:0030488">
    <property type="term" value="P:tRNA methylation"/>
    <property type="evidence" value="ECO:0007669"/>
    <property type="project" value="TreeGrafter"/>
</dbReference>
<sequence length="89" mass="9461">AGINDSVDNAVELAALLRKWGPGSHVNLIPFNPIEGSAHRRPCKKSISAFCEALGSQKVTVSVRQTRGLDASAACGQLRNEFQKSPLSS</sequence>
<dbReference type="Proteomes" id="UP000015453">
    <property type="component" value="Unassembled WGS sequence"/>
</dbReference>
<organism evidence="3 4">
    <name type="scientific">Genlisea aurea</name>
    <dbReference type="NCBI Taxonomy" id="192259"/>
    <lineage>
        <taxon>Eukaryota</taxon>
        <taxon>Viridiplantae</taxon>
        <taxon>Streptophyta</taxon>
        <taxon>Embryophyta</taxon>
        <taxon>Tracheophyta</taxon>
        <taxon>Spermatophyta</taxon>
        <taxon>Magnoliopsida</taxon>
        <taxon>eudicotyledons</taxon>
        <taxon>Gunneridae</taxon>
        <taxon>Pentapetalae</taxon>
        <taxon>asterids</taxon>
        <taxon>lamiids</taxon>
        <taxon>Lamiales</taxon>
        <taxon>Lentibulariaceae</taxon>
        <taxon>Genlisea</taxon>
    </lineage>
</organism>
<reference evidence="3 4" key="1">
    <citation type="journal article" date="2013" name="BMC Genomics">
        <title>The miniature genome of a carnivorous plant Genlisea aurea contains a low number of genes and short non-coding sequences.</title>
        <authorList>
            <person name="Leushkin E.V."/>
            <person name="Sutormin R.A."/>
            <person name="Nabieva E.R."/>
            <person name="Penin A.A."/>
            <person name="Kondrashov A.S."/>
            <person name="Logacheva M.D."/>
        </authorList>
    </citation>
    <scope>NUCLEOTIDE SEQUENCE [LARGE SCALE GENOMIC DNA]</scope>
</reference>
<evidence type="ECO:0000256" key="2">
    <source>
        <dbReference type="ARBA" id="ARBA00022485"/>
    </source>
</evidence>
<dbReference type="Gene3D" id="3.20.20.70">
    <property type="entry name" value="Aldolase class I"/>
    <property type="match status" value="1"/>
</dbReference>
<keyword evidence="2" id="KW-0004">4Fe-4S</keyword>
<evidence type="ECO:0008006" key="5">
    <source>
        <dbReference type="Google" id="ProtNLM"/>
    </source>
</evidence>
<dbReference type="GO" id="GO:0070475">
    <property type="term" value="P:rRNA base methylation"/>
    <property type="evidence" value="ECO:0007669"/>
    <property type="project" value="TreeGrafter"/>
</dbReference>
<dbReference type="PANTHER" id="PTHR30544">
    <property type="entry name" value="23S RRNA METHYLTRANSFERASE"/>
    <property type="match status" value="1"/>
</dbReference>
<comment type="cofactor">
    <cofactor evidence="1">
        <name>[4Fe-4S] cluster</name>
        <dbReference type="ChEBI" id="CHEBI:49883"/>
    </cofactor>
</comment>
<evidence type="ECO:0000313" key="4">
    <source>
        <dbReference type="Proteomes" id="UP000015453"/>
    </source>
</evidence>
<keyword evidence="2" id="KW-0408">Iron</keyword>
<evidence type="ECO:0000313" key="3">
    <source>
        <dbReference type="EMBL" id="EPS64822.1"/>
    </source>
</evidence>